<dbReference type="InterPro" id="IPR036397">
    <property type="entry name" value="RNaseH_sf"/>
</dbReference>
<dbReference type="GO" id="GO:0003676">
    <property type="term" value="F:nucleic acid binding"/>
    <property type="evidence" value="ECO:0007669"/>
    <property type="project" value="InterPro"/>
</dbReference>
<protein>
    <recommendedName>
        <fullName evidence="3">Histone-lysine N-methyltransferase SETMAR</fullName>
    </recommendedName>
</protein>
<name>A0A7J7ZRP3_RHIFE</name>
<dbReference type="PANTHER" id="PTHR46060:SF1">
    <property type="entry name" value="MARINER MOS1 TRANSPOSASE-LIKE PROTEIN"/>
    <property type="match status" value="1"/>
</dbReference>
<dbReference type="InterPro" id="IPR052709">
    <property type="entry name" value="Transposase-MT_Hybrid"/>
</dbReference>
<dbReference type="PANTHER" id="PTHR46060">
    <property type="entry name" value="MARINER MOS1 TRANSPOSASE-LIKE PROTEIN"/>
    <property type="match status" value="1"/>
</dbReference>
<evidence type="ECO:0000313" key="1">
    <source>
        <dbReference type="EMBL" id="KAF6376370.1"/>
    </source>
</evidence>
<accession>A0A7J7ZRP3</accession>
<dbReference type="Gene3D" id="3.30.420.10">
    <property type="entry name" value="Ribonuclease H-like superfamily/Ribonuclease H"/>
    <property type="match status" value="1"/>
</dbReference>
<reference evidence="1 2" key="1">
    <citation type="journal article" date="2020" name="Nature">
        <title>Six reference-quality genomes reveal evolution of bat adaptations.</title>
        <authorList>
            <person name="Jebb D."/>
            <person name="Huang Z."/>
            <person name="Pippel M."/>
            <person name="Hughes G.M."/>
            <person name="Lavrichenko K."/>
            <person name="Devanna P."/>
            <person name="Winkler S."/>
            <person name="Jermiin L.S."/>
            <person name="Skirmuntt E.C."/>
            <person name="Katzourakis A."/>
            <person name="Burkitt-Gray L."/>
            <person name="Ray D.A."/>
            <person name="Sullivan K.A.M."/>
            <person name="Roscito J.G."/>
            <person name="Kirilenko B.M."/>
            <person name="Davalos L.M."/>
            <person name="Corthals A.P."/>
            <person name="Power M.L."/>
            <person name="Jones G."/>
            <person name="Ransome R.D."/>
            <person name="Dechmann D.K.N."/>
            <person name="Locatelli A.G."/>
            <person name="Puechmaille S.J."/>
            <person name="Fedrigo O."/>
            <person name="Jarvis E.D."/>
            <person name="Hiller M."/>
            <person name="Vernes S.C."/>
            <person name="Myers E.W."/>
            <person name="Teeling E.C."/>
        </authorList>
    </citation>
    <scope>NUCLEOTIDE SEQUENCE [LARGE SCALE GENOMIC DNA]</scope>
    <source>
        <strain evidence="1">MRhiFer1</strain>
        <tissue evidence="1">Lung</tissue>
    </source>
</reference>
<sequence length="122" mass="14086">MSIFISSSIMTTLCHTSLLARQFLSNKHITVCPHPPYSPDLALCDFWLFPKVKMTLKGKRFESIQDNEAATTAQLKTLTKEDFQKCFRKWKNDGMSVFKETGIDGNVSFTDFFFNLNIHHIF</sequence>
<comment type="caution">
    <text evidence="1">The sequence shown here is derived from an EMBL/GenBank/DDBJ whole genome shotgun (WGS) entry which is preliminary data.</text>
</comment>
<organism evidence="1 2">
    <name type="scientific">Rhinolophus ferrumequinum</name>
    <name type="common">Greater horseshoe bat</name>
    <dbReference type="NCBI Taxonomy" id="59479"/>
    <lineage>
        <taxon>Eukaryota</taxon>
        <taxon>Metazoa</taxon>
        <taxon>Chordata</taxon>
        <taxon>Craniata</taxon>
        <taxon>Vertebrata</taxon>
        <taxon>Euteleostomi</taxon>
        <taxon>Mammalia</taxon>
        <taxon>Eutheria</taxon>
        <taxon>Laurasiatheria</taxon>
        <taxon>Chiroptera</taxon>
        <taxon>Yinpterochiroptera</taxon>
        <taxon>Rhinolophoidea</taxon>
        <taxon>Rhinolophidae</taxon>
        <taxon>Rhinolophinae</taxon>
        <taxon>Rhinolophus</taxon>
    </lineage>
</organism>
<dbReference type="Proteomes" id="UP000585614">
    <property type="component" value="Unassembled WGS sequence"/>
</dbReference>
<dbReference type="EMBL" id="JACAGC010000003">
    <property type="protein sequence ID" value="KAF6376370.1"/>
    <property type="molecule type" value="Genomic_DNA"/>
</dbReference>
<evidence type="ECO:0008006" key="3">
    <source>
        <dbReference type="Google" id="ProtNLM"/>
    </source>
</evidence>
<proteinExistence type="predicted"/>
<gene>
    <name evidence="1" type="ORF">mRhiFer1_009563</name>
</gene>
<evidence type="ECO:0000313" key="2">
    <source>
        <dbReference type="Proteomes" id="UP000585614"/>
    </source>
</evidence>
<dbReference type="AlphaFoldDB" id="A0A7J7ZRP3"/>